<dbReference type="Proteomes" id="UP000230069">
    <property type="component" value="Unassembled WGS sequence"/>
</dbReference>
<dbReference type="Gene3D" id="1.10.630.10">
    <property type="entry name" value="Cytochrome P450"/>
    <property type="match status" value="2"/>
</dbReference>
<comment type="similarity">
    <text evidence="1 3">Belongs to the cytochrome P450 family.</text>
</comment>
<dbReference type="OrthoDB" id="3934656at2759"/>
<dbReference type="InterPro" id="IPR001128">
    <property type="entry name" value="Cyt_P450"/>
</dbReference>
<dbReference type="InterPro" id="IPR017972">
    <property type="entry name" value="Cyt_P450_CS"/>
</dbReference>
<dbReference type="InterPro" id="IPR036396">
    <property type="entry name" value="Cyt_P450_sf"/>
</dbReference>
<dbReference type="GO" id="GO:0016705">
    <property type="term" value="F:oxidoreductase activity, acting on paired donors, with incorporation or reduction of molecular oxygen"/>
    <property type="evidence" value="ECO:0007669"/>
    <property type="project" value="InterPro"/>
</dbReference>
<proteinExistence type="inferred from homology"/>
<evidence type="ECO:0000313" key="5">
    <source>
        <dbReference type="Proteomes" id="UP000230069"/>
    </source>
</evidence>
<dbReference type="InParanoid" id="A0A2G5C274"/>
<organism evidence="4 5">
    <name type="scientific">Aquilegia coerulea</name>
    <name type="common">Rocky mountain columbine</name>
    <dbReference type="NCBI Taxonomy" id="218851"/>
    <lineage>
        <taxon>Eukaryota</taxon>
        <taxon>Viridiplantae</taxon>
        <taxon>Streptophyta</taxon>
        <taxon>Embryophyta</taxon>
        <taxon>Tracheophyta</taxon>
        <taxon>Spermatophyta</taxon>
        <taxon>Magnoliopsida</taxon>
        <taxon>Ranunculales</taxon>
        <taxon>Ranunculaceae</taxon>
        <taxon>Thalictroideae</taxon>
        <taxon>Aquilegia</taxon>
    </lineage>
</organism>
<gene>
    <name evidence="4" type="ORF">AQUCO_11600004v1</name>
</gene>
<evidence type="ECO:0000313" key="4">
    <source>
        <dbReference type="EMBL" id="PIA25399.1"/>
    </source>
</evidence>
<dbReference type="GO" id="GO:0020037">
    <property type="term" value="F:heme binding"/>
    <property type="evidence" value="ECO:0007669"/>
    <property type="project" value="InterPro"/>
</dbReference>
<dbReference type="AlphaFoldDB" id="A0A2G5C274"/>
<dbReference type="PRINTS" id="PR00463">
    <property type="entry name" value="EP450I"/>
</dbReference>
<evidence type="ECO:0008006" key="6">
    <source>
        <dbReference type="Google" id="ProtNLM"/>
    </source>
</evidence>
<dbReference type="PANTHER" id="PTHR47950">
    <property type="entry name" value="CYTOCHROME P450, FAMILY 76, SUBFAMILY C, POLYPEPTIDE 5-RELATED"/>
    <property type="match status" value="1"/>
</dbReference>
<keyword evidence="5" id="KW-1185">Reference proteome</keyword>
<keyword evidence="3" id="KW-0560">Oxidoreductase</keyword>
<dbReference type="EMBL" id="KZ305132">
    <property type="protein sequence ID" value="PIA25399.1"/>
    <property type="molecule type" value="Genomic_DNA"/>
</dbReference>
<keyword evidence="2 3" id="KW-0408">Iron</keyword>
<sequence length="471" mass="53321">MAFEVVAGLLLALALCVLWAMIIDWKQHRREELGQLPPGPIGLPVLGNIFQLSWAPHVSFAKLAQTHGSIMTVRLGTMRTIVISSSDVAREMFKNHDTVLAGRKIYEAMRGKEGASEGSIILAQHGPRWRMLRRLCTSEFFVKSRLDTTLVLREKCVRGMVRYVQEASDGGTNNAIDIGRYIYLMSFNLIGNFMFSKDLLDPNSTTGADIFYHAGKIMDLAAKPNIADFLPMLRWLDPQGIKRKSQFHMEKAFNLVGGFIKERMEESKDDAGEKRNDFLDVLLNFRGDGVEEPAMFSPRIINANVMNDMKTLPYLTAVIKETLRLHPPLPFLVPHKAMDTCKMFGYYIPKETQILVNVWAIGRDRKSWKDPLIFKPERFLEMNMVDYKGHNFEYLPFGSGRRICPAIPLVSLVLPLALGSLLYSFDWVLPNGLKPENMDMSERLGITLRKAVPLKVLPVPYKGNPICKVST</sequence>
<dbReference type="SUPFAM" id="SSF48264">
    <property type="entry name" value="Cytochrome P450"/>
    <property type="match status" value="1"/>
</dbReference>
<keyword evidence="2 3" id="KW-0349">Heme</keyword>
<feature type="binding site" description="axial binding residue" evidence="2">
    <location>
        <position position="404"/>
    </location>
    <ligand>
        <name>heme</name>
        <dbReference type="ChEBI" id="CHEBI:30413"/>
    </ligand>
    <ligandPart>
        <name>Fe</name>
        <dbReference type="ChEBI" id="CHEBI:18248"/>
    </ligandPart>
</feature>
<reference evidence="4 5" key="1">
    <citation type="submission" date="2017-09" db="EMBL/GenBank/DDBJ databases">
        <title>WGS assembly of Aquilegia coerulea Goldsmith.</title>
        <authorList>
            <person name="Hodges S."/>
            <person name="Kramer E."/>
            <person name="Nordborg M."/>
            <person name="Tomkins J."/>
            <person name="Borevitz J."/>
            <person name="Derieg N."/>
            <person name="Yan J."/>
            <person name="Mihaltcheva S."/>
            <person name="Hayes R.D."/>
            <person name="Rokhsar D."/>
        </authorList>
    </citation>
    <scope>NUCLEOTIDE SEQUENCE [LARGE SCALE GENOMIC DNA]</scope>
    <source>
        <strain evidence="5">cv. Goldsmith</strain>
    </source>
</reference>
<dbReference type="PANTHER" id="PTHR47950:SF13">
    <property type="entry name" value="CYTOCHROME P450, FAMILY 76, SUBFAMILY G, POLYPEPTIDE 1"/>
    <property type="match status" value="1"/>
</dbReference>
<dbReference type="PROSITE" id="PS00086">
    <property type="entry name" value="CYTOCHROME_P450"/>
    <property type="match status" value="1"/>
</dbReference>
<dbReference type="FunCoup" id="A0A2G5C274">
    <property type="interactions" value="291"/>
</dbReference>
<evidence type="ECO:0000256" key="3">
    <source>
        <dbReference type="RuleBase" id="RU000461"/>
    </source>
</evidence>
<evidence type="ECO:0000256" key="2">
    <source>
        <dbReference type="PIRSR" id="PIRSR602401-1"/>
    </source>
</evidence>
<evidence type="ECO:0000256" key="1">
    <source>
        <dbReference type="ARBA" id="ARBA00010617"/>
    </source>
</evidence>
<dbReference type="STRING" id="218851.A0A2G5C274"/>
<dbReference type="InterPro" id="IPR002401">
    <property type="entry name" value="Cyt_P450_E_grp-I"/>
</dbReference>
<keyword evidence="2 3" id="KW-0479">Metal-binding</keyword>
<dbReference type="Pfam" id="PF00067">
    <property type="entry name" value="p450"/>
    <property type="match status" value="1"/>
</dbReference>
<comment type="cofactor">
    <cofactor evidence="2">
        <name>heme</name>
        <dbReference type="ChEBI" id="CHEBI:30413"/>
    </cofactor>
</comment>
<dbReference type="GO" id="GO:0005506">
    <property type="term" value="F:iron ion binding"/>
    <property type="evidence" value="ECO:0007669"/>
    <property type="project" value="InterPro"/>
</dbReference>
<protein>
    <recommendedName>
        <fullName evidence="6">Cytochrome P450</fullName>
    </recommendedName>
</protein>
<accession>A0A2G5C274</accession>
<dbReference type="GO" id="GO:0044550">
    <property type="term" value="P:secondary metabolite biosynthetic process"/>
    <property type="evidence" value="ECO:0007669"/>
    <property type="project" value="UniProtKB-ARBA"/>
</dbReference>
<name>A0A2G5C274_AQUCA</name>
<keyword evidence="3" id="KW-0503">Monooxygenase</keyword>
<dbReference type="GO" id="GO:0004497">
    <property type="term" value="F:monooxygenase activity"/>
    <property type="evidence" value="ECO:0007669"/>
    <property type="project" value="UniProtKB-KW"/>
</dbReference>